<evidence type="ECO:0000313" key="7">
    <source>
        <dbReference type="Proteomes" id="UP000269721"/>
    </source>
</evidence>
<dbReference type="AlphaFoldDB" id="A0A4P9W8A5"/>
<name>A0A4P9W8A5_9FUNG</name>
<dbReference type="Pfam" id="PF23106">
    <property type="entry name" value="EGF_Teneurin"/>
    <property type="match status" value="1"/>
</dbReference>
<keyword evidence="7" id="KW-1185">Reference proteome</keyword>
<dbReference type="PROSITE" id="PS01186">
    <property type="entry name" value="EGF_2"/>
    <property type="match status" value="1"/>
</dbReference>
<feature type="compositionally biased region" description="Polar residues" evidence="2">
    <location>
        <begin position="484"/>
        <end position="493"/>
    </location>
</feature>
<sequence>EEVSRQQIMLERTTGHDRTLEDAGASGMLAIGGFYLQTWTLDEWPDVATYQGLRPPRTNAQHFAWDEETVSVLQASPETRANWTPSDDAVIVGIYSDYAPHLPTWDPTTCANMTCAVPTLVVQKVVTSKLSDWNQYTVQNEDINSYLADSLVMDDRAAACKWLTENRKTWEPWLWFRLCPNNCSNHGNCFFNRCKCTDGWTGETCSISPVFSNVTLGIAMAAFVFGVLVLRAVSGCIRPKANNSVILRMGIALLRSFADAIYWIKYASVVDEVVLKSGVALFVLPMVCNVFLTTALFTNEYGKNPDFREFAARFPFTIAIFSLLSSFQAIVMVKCLGSGILGIPQTNAPMSENFWRANKNYGLVAETMQDLPQITLQLYVLARGDVQGAVALVSVLLSTACFLSNCVSKVMLLALFDFKEILACPPLQEVVVVGSDEPVKKPPPAEARNSGVVLDGGDGWHGGGLGDGADAMGEHETLHRSDELSPSVSSSFL</sequence>
<feature type="transmembrane region" description="Helical" evidence="3">
    <location>
        <begin position="386"/>
        <end position="407"/>
    </location>
</feature>
<evidence type="ECO:0000256" key="3">
    <source>
        <dbReference type="SAM" id="Phobius"/>
    </source>
</evidence>
<protein>
    <recommendedName>
        <fullName evidence="4 5">EGF-like domain-containing protein</fullName>
    </recommendedName>
</protein>
<keyword evidence="3" id="KW-0812">Transmembrane</keyword>
<reference evidence="7" key="1">
    <citation type="journal article" date="2018" name="Nat. Microbiol.">
        <title>Leveraging single-cell genomics to expand the fungal tree of life.</title>
        <authorList>
            <person name="Ahrendt S.R."/>
            <person name="Quandt C.A."/>
            <person name="Ciobanu D."/>
            <person name="Clum A."/>
            <person name="Salamov A."/>
            <person name="Andreopoulos B."/>
            <person name="Cheng J.F."/>
            <person name="Woyke T."/>
            <person name="Pelin A."/>
            <person name="Henrissat B."/>
            <person name="Reynolds N.K."/>
            <person name="Benny G.L."/>
            <person name="Smith M.E."/>
            <person name="James T.Y."/>
            <person name="Grigoriev I.V."/>
        </authorList>
    </citation>
    <scope>NUCLEOTIDE SEQUENCE [LARGE SCALE GENOMIC DNA]</scope>
</reference>
<keyword evidence="1" id="KW-0325">Glycoprotein</keyword>
<feature type="transmembrane region" description="Helical" evidence="3">
    <location>
        <begin position="245"/>
        <end position="264"/>
    </location>
</feature>
<feature type="transmembrane region" description="Helical" evidence="3">
    <location>
        <begin position="214"/>
        <end position="233"/>
    </location>
</feature>
<dbReference type="EMBL" id="KZ996506">
    <property type="protein sequence ID" value="RKO88749.1"/>
    <property type="molecule type" value="Genomic_DNA"/>
</dbReference>
<keyword evidence="3" id="KW-1133">Transmembrane helix</keyword>
<evidence type="ECO:0000256" key="2">
    <source>
        <dbReference type="SAM" id="MobiDB-lite"/>
    </source>
</evidence>
<proteinExistence type="predicted"/>
<dbReference type="SUPFAM" id="SSF57196">
    <property type="entry name" value="EGF/Laminin"/>
    <property type="match status" value="1"/>
</dbReference>
<feature type="transmembrane region" description="Helical" evidence="3">
    <location>
        <begin position="310"/>
        <end position="331"/>
    </location>
</feature>
<gene>
    <name evidence="6" type="ORF">BDK51DRAFT_32550</name>
</gene>
<evidence type="ECO:0000256" key="1">
    <source>
        <dbReference type="ARBA" id="ARBA00023180"/>
    </source>
</evidence>
<evidence type="ECO:0000259" key="5">
    <source>
        <dbReference type="PROSITE" id="PS01186"/>
    </source>
</evidence>
<dbReference type="InterPro" id="IPR000742">
    <property type="entry name" value="EGF"/>
</dbReference>
<feature type="domain" description="EGF-like" evidence="4 5">
    <location>
        <begin position="194"/>
        <end position="205"/>
    </location>
</feature>
<dbReference type="PROSITE" id="PS00022">
    <property type="entry name" value="EGF_1"/>
    <property type="match status" value="1"/>
</dbReference>
<keyword evidence="3" id="KW-0472">Membrane</keyword>
<accession>A0A4P9W8A5</accession>
<organism evidence="6 7">
    <name type="scientific">Blyttiomyces helicus</name>
    <dbReference type="NCBI Taxonomy" id="388810"/>
    <lineage>
        <taxon>Eukaryota</taxon>
        <taxon>Fungi</taxon>
        <taxon>Fungi incertae sedis</taxon>
        <taxon>Chytridiomycota</taxon>
        <taxon>Chytridiomycota incertae sedis</taxon>
        <taxon>Chytridiomycetes</taxon>
        <taxon>Chytridiomycetes incertae sedis</taxon>
        <taxon>Blyttiomyces</taxon>
    </lineage>
</organism>
<dbReference type="Gene3D" id="2.60.120.260">
    <property type="entry name" value="Galactose-binding domain-like"/>
    <property type="match status" value="1"/>
</dbReference>
<feature type="transmembrane region" description="Helical" evidence="3">
    <location>
        <begin position="279"/>
        <end position="298"/>
    </location>
</feature>
<feature type="non-terminal residue" evidence="6">
    <location>
        <position position="1"/>
    </location>
</feature>
<feature type="compositionally biased region" description="Basic and acidic residues" evidence="2">
    <location>
        <begin position="472"/>
        <end position="483"/>
    </location>
</feature>
<dbReference type="Proteomes" id="UP000269721">
    <property type="component" value="Unassembled WGS sequence"/>
</dbReference>
<evidence type="ECO:0000313" key="6">
    <source>
        <dbReference type="EMBL" id="RKO88749.1"/>
    </source>
</evidence>
<evidence type="ECO:0000259" key="4">
    <source>
        <dbReference type="PROSITE" id="PS00022"/>
    </source>
</evidence>
<feature type="region of interest" description="Disordered" evidence="2">
    <location>
        <begin position="437"/>
        <end position="493"/>
    </location>
</feature>
<dbReference type="OrthoDB" id="5989069at2759"/>
<feature type="compositionally biased region" description="Gly residues" evidence="2">
    <location>
        <begin position="454"/>
        <end position="467"/>
    </location>
</feature>
<dbReference type="FunFam" id="2.10.25.10:FF:000001">
    <property type="entry name" value="Tenascin C"/>
    <property type="match status" value="1"/>
</dbReference>